<dbReference type="InterPro" id="IPR001005">
    <property type="entry name" value="SANT/Myb"/>
</dbReference>
<feature type="domain" description="Myb-like" evidence="9">
    <location>
        <begin position="1"/>
        <end position="53"/>
    </location>
</feature>
<keyword evidence="12" id="KW-1185">Reference proteome</keyword>
<dbReference type="STRING" id="981085.W9RG66"/>
<dbReference type="FunFam" id="1.10.10.60:FF:000449">
    <property type="entry name" value="MYB-related transcription factor"/>
    <property type="match status" value="1"/>
</dbReference>
<dbReference type="SMART" id="SM00717">
    <property type="entry name" value="SANT"/>
    <property type="match status" value="2"/>
</dbReference>
<evidence type="ECO:0000256" key="7">
    <source>
        <dbReference type="SAM" id="Coils"/>
    </source>
</evidence>
<dbReference type="AlphaFoldDB" id="W9RG66"/>
<dbReference type="PROSITE" id="PS50090">
    <property type="entry name" value="MYB_LIKE"/>
    <property type="match status" value="2"/>
</dbReference>
<dbReference type="InterPro" id="IPR009057">
    <property type="entry name" value="Homeodomain-like_sf"/>
</dbReference>
<comment type="subcellular location">
    <subcellularLocation>
        <location evidence="1">Nucleus</location>
    </subcellularLocation>
</comment>
<dbReference type="GO" id="GO:0003677">
    <property type="term" value="F:DNA binding"/>
    <property type="evidence" value="ECO:0007669"/>
    <property type="project" value="UniProtKB-KW"/>
</dbReference>
<dbReference type="SUPFAM" id="SSF46689">
    <property type="entry name" value="Homeodomain-like"/>
    <property type="match status" value="1"/>
</dbReference>
<evidence type="ECO:0000256" key="6">
    <source>
        <dbReference type="ARBA" id="ARBA00023242"/>
    </source>
</evidence>
<feature type="compositionally biased region" description="Low complexity" evidence="8">
    <location>
        <begin position="214"/>
        <end position="239"/>
    </location>
</feature>
<keyword evidence="5" id="KW-0804">Transcription</keyword>
<evidence type="ECO:0000256" key="1">
    <source>
        <dbReference type="ARBA" id="ARBA00004123"/>
    </source>
</evidence>
<dbReference type="PROSITE" id="PS51294">
    <property type="entry name" value="HTH_MYB"/>
    <property type="match status" value="2"/>
</dbReference>
<evidence type="ECO:0000259" key="10">
    <source>
        <dbReference type="PROSITE" id="PS51294"/>
    </source>
</evidence>
<proteinExistence type="predicted"/>
<keyword evidence="7" id="KW-0175">Coiled coil</keyword>
<keyword evidence="3" id="KW-0805">Transcription regulation</keyword>
<evidence type="ECO:0000256" key="8">
    <source>
        <dbReference type="SAM" id="MobiDB-lite"/>
    </source>
</evidence>
<gene>
    <name evidence="11" type="ORF">L484_009152</name>
</gene>
<evidence type="ECO:0000256" key="5">
    <source>
        <dbReference type="ARBA" id="ARBA00023163"/>
    </source>
</evidence>
<reference evidence="12" key="1">
    <citation type="submission" date="2013-01" db="EMBL/GenBank/DDBJ databases">
        <title>Draft Genome Sequence of a Mulberry Tree, Morus notabilis C.K. Schneid.</title>
        <authorList>
            <person name="He N."/>
            <person name="Zhao S."/>
        </authorList>
    </citation>
    <scope>NUCLEOTIDE SEQUENCE</scope>
</reference>
<dbReference type="InterPro" id="IPR052844">
    <property type="entry name" value="Leaf_Dev_Regulator"/>
</dbReference>
<evidence type="ECO:0000256" key="2">
    <source>
        <dbReference type="ARBA" id="ARBA00022737"/>
    </source>
</evidence>
<sequence>MKERQRWQPEEDALLRAYVKQYGPRDWNLVSQRMGKPLHRDPKSCLERWKNYLKPGLKKGSLTPEEQSLVISLQAKYGNKWKKIAAEVPGRTAKRLGKWWEVFKEKQLKQLQLQKKPPSQPEEYSPVAVAVAGGSSPAEKAIQGPYDHILETFAEKYVHQQRPNLNPAILPVVPFPMPDPDPVLSLGSVNSAPPPALPPWMNLNVNVNVNATTSSLSSCTTSSSATPSPSVSLSLSPSEPELEEGRQSWLQHKKEATWRLSRLEQQLESEKSRKRKEKMEEIDAKIRSLREEEMAFLSRIEGEYREQLLALQRDAEAKEAKLVEAWCGKHVKLAKLLDQIGAHHCCNATNGFTTFPNPN</sequence>
<keyword evidence="4" id="KW-0238">DNA-binding</keyword>
<protein>
    <submittedName>
        <fullName evidence="11">Transcription factor AS1</fullName>
    </submittedName>
</protein>
<evidence type="ECO:0000313" key="12">
    <source>
        <dbReference type="Proteomes" id="UP000030645"/>
    </source>
</evidence>
<keyword evidence="2" id="KW-0677">Repeat</keyword>
<keyword evidence="6" id="KW-0539">Nucleus</keyword>
<feature type="coiled-coil region" evidence="7">
    <location>
        <begin position="253"/>
        <end position="321"/>
    </location>
</feature>
<feature type="domain" description="Myb-like" evidence="9">
    <location>
        <begin position="54"/>
        <end position="104"/>
    </location>
</feature>
<organism evidence="11 12">
    <name type="scientific">Morus notabilis</name>
    <dbReference type="NCBI Taxonomy" id="981085"/>
    <lineage>
        <taxon>Eukaryota</taxon>
        <taxon>Viridiplantae</taxon>
        <taxon>Streptophyta</taxon>
        <taxon>Embryophyta</taxon>
        <taxon>Tracheophyta</taxon>
        <taxon>Spermatophyta</taxon>
        <taxon>Magnoliopsida</taxon>
        <taxon>eudicotyledons</taxon>
        <taxon>Gunneridae</taxon>
        <taxon>Pentapetalae</taxon>
        <taxon>rosids</taxon>
        <taxon>fabids</taxon>
        <taxon>Rosales</taxon>
        <taxon>Moraceae</taxon>
        <taxon>Moreae</taxon>
        <taxon>Morus</taxon>
    </lineage>
</organism>
<dbReference type="Pfam" id="PF13921">
    <property type="entry name" value="Myb_DNA-bind_6"/>
    <property type="match status" value="1"/>
</dbReference>
<evidence type="ECO:0000256" key="3">
    <source>
        <dbReference type="ARBA" id="ARBA00023015"/>
    </source>
</evidence>
<dbReference type="CDD" id="cd00167">
    <property type="entry name" value="SANT"/>
    <property type="match status" value="2"/>
</dbReference>
<feature type="region of interest" description="Disordered" evidence="8">
    <location>
        <begin position="214"/>
        <end position="247"/>
    </location>
</feature>
<evidence type="ECO:0000313" key="11">
    <source>
        <dbReference type="EMBL" id="EXB72269.1"/>
    </source>
</evidence>
<dbReference type="InterPro" id="IPR017930">
    <property type="entry name" value="Myb_dom"/>
</dbReference>
<dbReference type="EMBL" id="KE344618">
    <property type="protein sequence ID" value="EXB72269.1"/>
    <property type="molecule type" value="Genomic_DNA"/>
</dbReference>
<dbReference type="GO" id="GO:0005634">
    <property type="term" value="C:nucleus"/>
    <property type="evidence" value="ECO:0007669"/>
    <property type="project" value="UniProtKB-SubCell"/>
</dbReference>
<dbReference type="PANTHER" id="PTHR47214:SF1">
    <property type="entry name" value="PROTEIN ROUGH SHEATH 2 HOMOLOG"/>
    <property type="match status" value="1"/>
</dbReference>
<dbReference type="Gene3D" id="1.10.10.60">
    <property type="entry name" value="Homeodomain-like"/>
    <property type="match status" value="2"/>
</dbReference>
<evidence type="ECO:0000259" key="9">
    <source>
        <dbReference type="PROSITE" id="PS50090"/>
    </source>
</evidence>
<accession>W9RG66</accession>
<dbReference type="GO" id="GO:0006355">
    <property type="term" value="P:regulation of DNA-templated transcription"/>
    <property type="evidence" value="ECO:0007669"/>
    <property type="project" value="UniProtKB-ARBA"/>
</dbReference>
<feature type="domain" description="HTH myb-type" evidence="10">
    <location>
        <begin position="58"/>
        <end position="108"/>
    </location>
</feature>
<feature type="domain" description="HTH myb-type" evidence="10">
    <location>
        <begin position="1"/>
        <end position="57"/>
    </location>
</feature>
<dbReference type="PANTHER" id="PTHR47214">
    <property type="entry name" value="PROTEIN ROUGH SHEATH 2 HOMOLOG"/>
    <property type="match status" value="1"/>
</dbReference>
<name>W9RG66_9ROSA</name>
<dbReference type="eggNOG" id="KOG0048">
    <property type="taxonomic scope" value="Eukaryota"/>
</dbReference>
<evidence type="ECO:0000256" key="4">
    <source>
        <dbReference type="ARBA" id="ARBA00023125"/>
    </source>
</evidence>
<dbReference type="Proteomes" id="UP000030645">
    <property type="component" value="Unassembled WGS sequence"/>
</dbReference>